<evidence type="ECO:0000313" key="1">
    <source>
        <dbReference type="EMBL" id="KAI9897724.1"/>
    </source>
</evidence>
<name>A0ACC0UUA3_9HYPO</name>
<evidence type="ECO:0000313" key="2">
    <source>
        <dbReference type="Proteomes" id="UP001163324"/>
    </source>
</evidence>
<dbReference type="Proteomes" id="UP001163324">
    <property type="component" value="Chromosome 7"/>
</dbReference>
<comment type="caution">
    <text evidence="1">The sequence shown here is derived from an EMBL/GenBank/DDBJ whole genome shotgun (WGS) entry which is preliminary data.</text>
</comment>
<gene>
    <name evidence="1" type="ORF">N3K66_007580</name>
</gene>
<protein>
    <submittedName>
        <fullName evidence="1">Uncharacterized protein</fullName>
    </submittedName>
</protein>
<sequence length="210" mass="23666">MARKTKEPKIKLRHPDRSPSSAPAPEDTLLNLASKESLFARADRRQQELDDAAAVGAAALSPGAERFLEACLWTFSLATLHLSFDVLVQHQYGTEIRWDHVVFRTGVAWLVFLMLFWPLHPHHASPKLVPGLPDRYQEPLRQALFFAMSAASGCYLIHITNRYGYLKIMKRAPPLGCLWLWAVVELDLPWAVLSLAVAGGFLWYGGYDIK</sequence>
<proteinExistence type="predicted"/>
<dbReference type="EMBL" id="CM047946">
    <property type="protein sequence ID" value="KAI9897724.1"/>
    <property type="molecule type" value="Genomic_DNA"/>
</dbReference>
<reference evidence="1" key="1">
    <citation type="submission" date="2022-10" db="EMBL/GenBank/DDBJ databases">
        <title>Complete Genome of Trichothecium roseum strain YXFP-22015, a Plant Pathogen Isolated from Citrus.</title>
        <authorList>
            <person name="Wang Y."/>
            <person name="Zhu L."/>
        </authorList>
    </citation>
    <scope>NUCLEOTIDE SEQUENCE</scope>
    <source>
        <strain evidence="1">YXFP-22015</strain>
    </source>
</reference>
<accession>A0ACC0UUA3</accession>
<organism evidence="1 2">
    <name type="scientific">Trichothecium roseum</name>
    <dbReference type="NCBI Taxonomy" id="47278"/>
    <lineage>
        <taxon>Eukaryota</taxon>
        <taxon>Fungi</taxon>
        <taxon>Dikarya</taxon>
        <taxon>Ascomycota</taxon>
        <taxon>Pezizomycotina</taxon>
        <taxon>Sordariomycetes</taxon>
        <taxon>Hypocreomycetidae</taxon>
        <taxon>Hypocreales</taxon>
        <taxon>Hypocreales incertae sedis</taxon>
        <taxon>Trichothecium</taxon>
    </lineage>
</organism>
<keyword evidence="2" id="KW-1185">Reference proteome</keyword>